<dbReference type="EMBL" id="JARH01000305">
    <property type="protein sequence ID" value="EXF82661.1"/>
    <property type="molecule type" value="Genomic_DNA"/>
</dbReference>
<dbReference type="eggNOG" id="ENOG502T49B">
    <property type="taxonomic scope" value="Eukaryota"/>
</dbReference>
<organism evidence="2 3">
    <name type="scientific">Colletotrichum fioriniae PJ7</name>
    <dbReference type="NCBI Taxonomy" id="1445577"/>
    <lineage>
        <taxon>Eukaryota</taxon>
        <taxon>Fungi</taxon>
        <taxon>Dikarya</taxon>
        <taxon>Ascomycota</taxon>
        <taxon>Pezizomycotina</taxon>
        <taxon>Sordariomycetes</taxon>
        <taxon>Hypocreomycetidae</taxon>
        <taxon>Glomerellales</taxon>
        <taxon>Glomerellaceae</taxon>
        <taxon>Colletotrichum</taxon>
        <taxon>Colletotrichum acutatum species complex</taxon>
    </lineage>
</organism>
<protein>
    <submittedName>
        <fullName evidence="2">Uncharacterized protein</fullName>
    </submittedName>
</protein>
<comment type="caution">
    <text evidence="2">The sequence shown here is derived from an EMBL/GenBank/DDBJ whole genome shotgun (WGS) entry which is preliminary data.</text>
</comment>
<proteinExistence type="predicted"/>
<feature type="region of interest" description="Disordered" evidence="1">
    <location>
        <begin position="298"/>
        <end position="321"/>
    </location>
</feature>
<evidence type="ECO:0000256" key="1">
    <source>
        <dbReference type="SAM" id="MobiDB-lite"/>
    </source>
</evidence>
<dbReference type="AlphaFoldDB" id="A0A010RQC6"/>
<keyword evidence="3" id="KW-1185">Reference proteome</keyword>
<gene>
    <name evidence="2" type="ORF">CFIO01_09391</name>
</gene>
<name>A0A010RQC6_9PEZI</name>
<sequence length="321" mass="35533">MSHNEDSSPTESRVVLRTQGMNEVLPRHDLDMFTSAGTYPHGSWELSEVGQPHQFQAAYCVRDAQGQKVRAPMPLVSLSAVTNQEEIYQHCTVYHYDPTCQSRRNTDHHQTAPTIGQQQHHLNNALLQEQSNYQPTALNVQVMDQQHINFDVQADEFSRGGTALLSSPPAYSSIAAQRASSLEKDGGMTRISTHGSNIICFPSENGTGEYSRRGDSLVVNGSFHSNPYHEAFQHSAADNVQGLGLFTPQDFLDTGVHGESFTMSDSFTTMTLSPQALSLDEQAFDELFRQRHDASYDFDEANARGNPNEVGDAPATAKKER</sequence>
<evidence type="ECO:0000313" key="2">
    <source>
        <dbReference type="EMBL" id="EXF82661.1"/>
    </source>
</evidence>
<dbReference type="KEGG" id="cfj:CFIO01_09391"/>
<dbReference type="Proteomes" id="UP000020467">
    <property type="component" value="Unassembled WGS sequence"/>
</dbReference>
<reference evidence="2 3" key="1">
    <citation type="submission" date="2014-02" db="EMBL/GenBank/DDBJ databases">
        <title>The genome sequence of Colletotrichum fioriniae PJ7.</title>
        <authorList>
            <person name="Baroncelli R."/>
            <person name="Thon M.R."/>
        </authorList>
    </citation>
    <scope>NUCLEOTIDE SEQUENCE [LARGE SCALE GENOMIC DNA]</scope>
    <source>
        <strain evidence="2 3">PJ7</strain>
    </source>
</reference>
<dbReference type="OrthoDB" id="4850975at2759"/>
<dbReference type="HOGENOM" id="CLU_959805_0_0_1"/>
<accession>A0A010RQC6</accession>
<evidence type="ECO:0000313" key="3">
    <source>
        <dbReference type="Proteomes" id="UP000020467"/>
    </source>
</evidence>